<dbReference type="CAZy" id="GT35">
    <property type="family name" value="Glycosyltransferase Family 35"/>
</dbReference>
<gene>
    <name evidence="2" type="ordered locus">Igag_0955</name>
</gene>
<organism evidence="2 3">
    <name type="scientific">Ignisphaera aggregans (strain DSM 17230 / JCM 13409 / AQ1.S1)</name>
    <dbReference type="NCBI Taxonomy" id="583356"/>
    <lineage>
        <taxon>Archaea</taxon>
        <taxon>Thermoproteota</taxon>
        <taxon>Thermoprotei</taxon>
        <taxon>Desulfurococcales</taxon>
        <taxon>Desulfurococcaceae</taxon>
        <taxon>Ignisphaera</taxon>
    </lineage>
</organism>
<dbReference type="HOGENOM" id="CLU_552792_0_0_2"/>
<dbReference type="BioCyc" id="IAGG583356:GHAH-938-MONOMER"/>
<dbReference type="InterPro" id="IPR052182">
    <property type="entry name" value="Glycogen/Maltodextrin_Phosph"/>
</dbReference>
<dbReference type="InterPro" id="IPR000811">
    <property type="entry name" value="Glyco_trans_35"/>
</dbReference>
<dbReference type="EMBL" id="CP002098">
    <property type="protein sequence ID" value="ADM27770.1"/>
    <property type="molecule type" value="Genomic_DNA"/>
</dbReference>
<sequence>MANTDKGIIISVAMEVAFEGSANYAGGLGVLEADKFYGAGKIGLPYMLIVPFYSNGYVDWDIANKARHVEVRHRHTLAFLSKLRYIESMDVRSRKGKLIAEVDLYEYSFGSAKAVLYRVKRPLYTARLFRYLYRHHSDECTYYITAAAVSSRIIEKISQTTPVSYIDIQEAHLALVPYLLPDNMNIRFVTHTPGPWGHPKLCREAEEVLDISLPNVKTMTEAAMEKVSQVFTVSRKHLEVTKSTFPRYASKMSYITNGIYLDRWQRIEGNVDLNRFVEYRNNLRREFISLINVLSGKNVGNRMILAWTRRITKYKRPYFIEWLIEENSDLKDRVFIVVSGKPHPSDEWGKEIATTFVKFSKALSNFFFYPSYGIEFAYYSLSGSDLLLFTPFSCWEASGTSMMKAGVNGIPTLSSRDGASLELIEDNSNGWFFGEELDKIIDINSDEAAKIDEKDYNDFIKRLTYIVDLYEEDRDRYIEIAYNAYKTFTPMVDIKRVLKQYYPIYFSS</sequence>
<dbReference type="PANTHER" id="PTHR42655">
    <property type="entry name" value="GLYCOGEN PHOSPHORYLASE"/>
    <property type="match status" value="1"/>
</dbReference>
<accession>E0SNH4</accession>
<dbReference type="SUPFAM" id="SSF53756">
    <property type="entry name" value="UDP-Glycosyltransferase/glycogen phosphorylase"/>
    <property type="match status" value="1"/>
</dbReference>
<dbReference type="GO" id="GO:0005975">
    <property type="term" value="P:carbohydrate metabolic process"/>
    <property type="evidence" value="ECO:0007669"/>
    <property type="project" value="InterPro"/>
</dbReference>
<protein>
    <submittedName>
        <fullName evidence="2">Glycosyl transferase, group 1</fullName>
    </submittedName>
</protein>
<name>E0SNH4_IGNAA</name>
<dbReference type="STRING" id="583356.Igag_0955"/>
<evidence type="ECO:0000313" key="2">
    <source>
        <dbReference type="EMBL" id="ADM27770.1"/>
    </source>
</evidence>
<dbReference type="KEGG" id="iag:Igag_0955"/>
<evidence type="ECO:0000313" key="3">
    <source>
        <dbReference type="Proteomes" id="UP000001304"/>
    </source>
</evidence>
<proteinExistence type="inferred from homology"/>
<dbReference type="Gene3D" id="3.40.50.2000">
    <property type="entry name" value="Glycogen Phosphorylase B"/>
    <property type="match status" value="1"/>
</dbReference>
<dbReference type="PANTHER" id="PTHR42655:SF1">
    <property type="entry name" value="GLYCOGEN PHOSPHORYLASE"/>
    <property type="match status" value="1"/>
</dbReference>
<evidence type="ECO:0000256" key="1">
    <source>
        <dbReference type="ARBA" id="ARBA00006047"/>
    </source>
</evidence>
<keyword evidence="3" id="KW-1185">Reference proteome</keyword>
<dbReference type="Proteomes" id="UP000001304">
    <property type="component" value="Chromosome"/>
</dbReference>
<dbReference type="GO" id="GO:0008184">
    <property type="term" value="F:glycogen phosphorylase activity"/>
    <property type="evidence" value="ECO:0007669"/>
    <property type="project" value="InterPro"/>
</dbReference>
<comment type="similarity">
    <text evidence="1">Belongs to the glycogen phosphorylase family.</text>
</comment>
<reference evidence="2 3" key="1">
    <citation type="journal article" date="2010" name="Stand. Genomic Sci.">
        <title>Complete genome sequence of Ignisphaera aggregans type strain (AQ1.S1).</title>
        <authorList>
            <person name="Goker M."/>
            <person name="Held B."/>
            <person name="Lapidus A."/>
            <person name="Nolan M."/>
            <person name="Spring S."/>
            <person name="Yasawong M."/>
            <person name="Lucas S."/>
            <person name="Glavina Del Rio T."/>
            <person name="Tice H."/>
            <person name="Cheng J.F."/>
            <person name="Goodwin L."/>
            <person name="Tapia R."/>
            <person name="Pitluck S."/>
            <person name="Liolios K."/>
            <person name="Ivanova N."/>
            <person name="Mavromatis K."/>
            <person name="Mikhailova N."/>
            <person name="Pati A."/>
            <person name="Chen A."/>
            <person name="Palaniappan K."/>
            <person name="Brambilla E."/>
            <person name="Land M."/>
            <person name="Hauser L."/>
            <person name="Chang Y.J."/>
            <person name="Jeffries C.D."/>
            <person name="Brettin T."/>
            <person name="Detter J.C."/>
            <person name="Han C."/>
            <person name="Rohde M."/>
            <person name="Sikorski J."/>
            <person name="Woyke T."/>
            <person name="Bristow J."/>
            <person name="Eisen J.A."/>
            <person name="Markowitz V."/>
            <person name="Hugenholtz P."/>
            <person name="Kyrpides N.C."/>
            <person name="Klenk H.P."/>
        </authorList>
    </citation>
    <scope>NUCLEOTIDE SEQUENCE [LARGE SCALE GENOMIC DNA]</scope>
    <source>
        <strain evidence="3">DSM 17230 / JCM 13409 / AQ1.S1</strain>
    </source>
</reference>
<dbReference type="Pfam" id="PF00343">
    <property type="entry name" value="Phosphorylase"/>
    <property type="match status" value="1"/>
</dbReference>
<dbReference type="AlphaFoldDB" id="E0SNH4"/>
<keyword evidence="2" id="KW-0808">Transferase</keyword>